<evidence type="ECO:0000313" key="2">
    <source>
        <dbReference type="Proteomes" id="UP000828048"/>
    </source>
</evidence>
<protein>
    <submittedName>
        <fullName evidence="1">Uncharacterized protein</fullName>
    </submittedName>
</protein>
<sequence>MRKHGWQLPHHPLQVVAVAVFLALGFSFYVFFAPFVGKKLFQYIAIGLYTPLIICAFSLYIWCAAADPADPGVFKSKKYLKISDSKRHAQLKESKQGGGSTSSKQDVNSATIGGEPLDRGTVNVDKVAEGCTGENTKHASAHHSSCFTVLWAFVPCAFVCKCSSPPEERSEQQLSEDGMFYCSLCEVEVFKNSKHCRVCDKCVDHFDHHCRWLNNCIGKRNYRQFFILMASSLLLLIVQWSTGILVMVCCFLERKKYSVDISTKLGSSFTVVPFSIAVAVCTILAMIATLPLAQLFFFHILLIRKGISTYDYIIALREQEQQGIGSQQSPQMSIASSLTGLSSASSFNTFQRGAWCTPPRLFFEDQFDVVPPDTGSVSSSGKKMAGEEPIKKMVDEPIKKKNPAAVKISPWALARLNAEEVSKVAAEARKKSKILQPVVRRETPFSHQTESSFGSSSRRMVPKPANNNRKQASKARAAETYGHGFISEASTTLAPLQHEALSAFRTNQAMSSSTAFVGSSSESSVASPDLVHPFEVSLSAFQKGTIPLSRSTSGGYEPSGGEDSDRVSSRTVQRSIDWSNVRFGRDADERVARLKASISSSQADSINH</sequence>
<keyword evidence="2" id="KW-1185">Reference proteome</keyword>
<organism evidence="1 2">
    <name type="scientific">Vaccinium darrowii</name>
    <dbReference type="NCBI Taxonomy" id="229202"/>
    <lineage>
        <taxon>Eukaryota</taxon>
        <taxon>Viridiplantae</taxon>
        <taxon>Streptophyta</taxon>
        <taxon>Embryophyta</taxon>
        <taxon>Tracheophyta</taxon>
        <taxon>Spermatophyta</taxon>
        <taxon>Magnoliopsida</taxon>
        <taxon>eudicotyledons</taxon>
        <taxon>Gunneridae</taxon>
        <taxon>Pentapetalae</taxon>
        <taxon>asterids</taxon>
        <taxon>Ericales</taxon>
        <taxon>Ericaceae</taxon>
        <taxon>Vaccinioideae</taxon>
        <taxon>Vaccinieae</taxon>
        <taxon>Vaccinium</taxon>
    </lineage>
</organism>
<comment type="caution">
    <text evidence="1">The sequence shown here is derived from an EMBL/GenBank/DDBJ whole genome shotgun (WGS) entry which is preliminary data.</text>
</comment>
<dbReference type="Proteomes" id="UP000828048">
    <property type="component" value="Chromosome 2"/>
</dbReference>
<reference evidence="1 2" key="1">
    <citation type="journal article" date="2021" name="Hortic Res">
        <title>High-quality reference genome and annotation aids understanding of berry development for evergreen blueberry (Vaccinium darrowii).</title>
        <authorList>
            <person name="Yu J."/>
            <person name="Hulse-Kemp A.M."/>
            <person name="Babiker E."/>
            <person name="Staton M."/>
        </authorList>
    </citation>
    <scope>NUCLEOTIDE SEQUENCE [LARGE SCALE GENOMIC DNA]</scope>
    <source>
        <strain evidence="2">cv. NJ 8807/NJ 8810</strain>
        <tissue evidence="1">Young leaf</tissue>
    </source>
</reference>
<gene>
    <name evidence="1" type="ORF">Vadar_018328</name>
</gene>
<dbReference type="EMBL" id="CM037152">
    <property type="protein sequence ID" value="KAH7834656.1"/>
    <property type="molecule type" value="Genomic_DNA"/>
</dbReference>
<accession>A0ACB7X1Y8</accession>
<evidence type="ECO:0000313" key="1">
    <source>
        <dbReference type="EMBL" id="KAH7834656.1"/>
    </source>
</evidence>
<proteinExistence type="predicted"/>
<name>A0ACB7X1Y8_9ERIC</name>